<dbReference type="InterPro" id="IPR029021">
    <property type="entry name" value="Prot-tyrosine_phosphatase-like"/>
</dbReference>
<evidence type="ECO:0000313" key="5">
    <source>
        <dbReference type="Proteomes" id="UP001529510"/>
    </source>
</evidence>
<dbReference type="PANTHER" id="PTHR45682:SF3">
    <property type="entry name" value="DUAL SPECIFICITY PROTEIN PHOSPHATASE"/>
    <property type="match status" value="1"/>
</dbReference>
<dbReference type="InterPro" id="IPR020405">
    <property type="entry name" value="Atypical_DUSP_subfamA"/>
</dbReference>
<gene>
    <name evidence="4" type="ORF">M9458_012557</name>
</gene>
<dbReference type="AlphaFoldDB" id="A0ABD0R6Y2"/>
<feature type="region of interest" description="Disordered" evidence="2">
    <location>
        <begin position="1"/>
        <end position="22"/>
    </location>
</feature>
<reference evidence="4 5" key="1">
    <citation type="submission" date="2024-05" db="EMBL/GenBank/DDBJ databases">
        <title>Genome sequencing and assembly of Indian major carp, Cirrhinus mrigala (Hamilton, 1822).</title>
        <authorList>
            <person name="Mohindra V."/>
            <person name="Chowdhury L.M."/>
            <person name="Lal K."/>
            <person name="Jena J.K."/>
        </authorList>
    </citation>
    <scope>NUCLEOTIDE SEQUENCE [LARGE SCALE GENOMIC DNA]</scope>
    <source>
        <strain evidence="4">CM1030</strain>
        <tissue evidence="4">Blood</tissue>
    </source>
</reference>
<feature type="domain" description="Tyrosine-protein phosphatase" evidence="3">
    <location>
        <begin position="759"/>
        <end position="916"/>
    </location>
</feature>
<feature type="compositionally biased region" description="Basic and acidic residues" evidence="2">
    <location>
        <begin position="573"/>
        <end position="587"/>
    </location>
</feature>
<accession>A0ABD0R6Y2</accession>
<feature type="region of interest" description="Disordered" evidence="2">
    <location>
        <begin position="334"/>
        <end position="376"/>
    </location>
</feature>
<feature type="region of interest" description="Disordered" evidence="2">
    <location>
        <begin position="502"/>
        <end position="544"/>
    </location>
</feature>
<evidence type="ECO:0000256" key="2">
    <source>
        <dbReference type="SAM" id="MobiDB-lite"/>
    </source>
</evidence>
<dbReference type="PROSITE" id="PS50054">
    <property type="entry name" value="TYR_PHOSPHATASE_DUAL"/>
    <property type="match status" value="1"/>
</dbReference>
<name>A0ABD0R6Y2_CIRMR</name>
<feature type="compositionally biased region" description="Acidic residues" evidence="2">
    <location>
        <begin position="162"/>
        <end position="181"/>
    </location>
</feature>
<feature type="compositionally biased region" description="Acidic residues" evidence="2">
    <location>
        <begin position="505"/>
        <end position="524"/>
    </location>
</feature>
<evidence type="ECO:0000313" key="4">
    <source>
        <dbReference type="EMBL" id="KAL0194261.1"/>
    </source>
</evidence>
<dbReference type="InterPro" id="IPR020422">
    <property type="entry name" value="TYR_PHOSPHATASE_DUAL_dom"/>
</dbReference>
<dbReference type="SMART" id="SM00195">
    <property type="entry name" value="DSPc"/>
    <property type="match status" value="1"/>
</dbReference>
<protein>
    <recommendedName>
        <fullName evidence="3">Tyrosine-protein phosphatase domain-containing protein</fullName>
    </recommendedName>
</protein>
<feature type="region of interest" description="Disordered" evidence="2">
    <location>
        <begin position="572"/>
        <end position="594"/>
    </location>
</feature>
<organism evidence="4 5">
    <name type="scientific">Cirrhinus mrigala</name>
    <name type="common">Mrigala</name>
    <dbReference type="NCBI Taxonomy" id="683832"/>
    <lineage>
        <taxon>Eukaryota</taxon>
        <taxon>Metazoa</taxon>
        <taxon>Chordata</taxon>
        <taxon>Craniata</taxon>
        <taxon>Vertebrata</taxon>
        <taxon>Euteleostomi</taxon>
        <taxon>Actinopterygii</taxon>
        <taxon>Neopterygii</taxon>
        <taxon>Teleostei</taxon>
        <taxon>Ostariophysi</taxon>
        <taxon>Cypriniformes</taxon>
        <taxon>Cyprinidae</taxon>
        <taxon>Labeoninae</taxon>
        <taxon>Labeonini</taxon>
        <taxon>Cirrhinus</taxon>
    </lineage>
</organism>
<evidence type="ECO:0000259" key="3">
    <source>
        <dbReference type="PROSITE" id="PS50054"/>
    </source>
</evidence>
<feature type="non-terminal residue" evidence="4">
    <location>
        <position position="927"/>
    </location>
</feature>
<dbReference type="Pfam" id="PF00782">
    <property type="entry name" value="DSPc"/>
    <property type="match status" value="1"/>
</dbReference>
<dbReference type="SUPFAM" id="SSF52799">
    <property type="entry name" value="(Phosphotyrosine protein) phosphatases II"/>
    <property type="match status" value="1"/>
</dbReference>
<dbReference type="EMBL" id="JAMKFB020000005">
    <property type="protein sequence ID" value="KAL0194261.1"/>
    <property type="molecule type" value="Genomic_DNA"/>
</dbReference>
<feature type="region of interest" description="Disordered" evidence="2">
    <location>
        <begin position="681"/>
        <end position="722"/>
    </location>
</feature>
<sequence>FQRKTPKPVGQPEVDLPDPEESCFPDLVAPKPEPEMDLVGIKQPCIPEPKGNLVASPEPKLDLVDPQKSCVNQTESTKEMKIKKIPGFIVTKRSEYSTMRTVKKIPSFVQNDTLKPFKVPAWYEMEYKNIPESKEKPDQREWNLVDSFEIIPKTAGILIRDPEEDLDSPSENEWDLDDSEEPCSPGPNNLEPHPKEDLKGPPKHDWGVVDWDLVGIEQPCIPEPEGNLVASPEPKLDLVDPQKSRVSQTESTKEMIIKKIPGFIVTKRAEYSTIRTVKKIPSFIQNDTLKPFRVPAWYEMKDQNFPESKEKPDEREWNLVDSFEIIPKTAGILIRDPEEDLDSSSENEWDLDDSEEPCSPGPNNLEPHPKEDLKGLPKRDWGVVDWDLVGIKQPCILKPEGNLVDSSQPKLDLVDPQKSTKEMIIKKIPGFIVTKRAEYSTMRTVKKIPSFIQNDTLKPFRVPAWYEMKDQNFPESKEKPDEREWNLVDSFEIIPKTAGILIRDPEEDLDSSSENEWDLDDSEEPCSPGPNNLEPHPKEDLKGLPKRDWGVVEWDLVSKPCIHEPEMNLVASPEHKLSPKPKNDGPKPVRVPAWPETHLNIPDFKKSPDKRKWDLVDSVKPYPPIPSVPKPDLHDSVEWWVPGPSVPKLYPEEDLDDPPEREWGVVDSVELYRTPWRNIRDSESEEESVDSEVSYVPGPSDSEPRPEWDLAAPEEPFAPSPGVSDPVTAELLRLENYIPQNVFQLENRLKRCTLRRPRHVSRVWPRIYIGDEELAKDRDELSDMCITHILNAAAPKKGLKYFLGKTFVNTGSKFYRGMGINYCGMPTTDRHCSDISKYFREAAKFIRRALKKRANQVLICCKHGDNHSASLVLAYLMIYHDMTLEEAIDHVITFRRIRPSRDFLEKLMLLNVELVEQRKLKLQDLKA</sequence>
<comment type="caution">
    <text evidence="4">The sequence shown here is derived from an EMBL/GenBank/DDBJ whole genome shotgun (WGS) entry which is preliminary data.</text>
</comment>
<feature type="compositionally biased region" description="Acidic residues" evidence="2">
    <location>
        <begin position="337"/>
        <end position="356"/>
    </location>
</feature>
<evidence type="ECO:0000256" key="1">
    <source>
        <dbReference type="PIRSR" id="PIRSR620405-1"/>
    </source>
</evidence>
<keyword evidence="5" id="KW-1185">Reference proteome</keyword>
<dbReference type="Gene3D" id="3.90.190.10">
    <property type="entry name" value="Protein tyrosine phosphatase superfamily"/>
    <property type="match status" value="1"/>
</dbReference>
<feature type="active site" description="Phosphocysteine intermediate" evidence="1">
    <location>
        <position position="861"/>
    </location>
</feature>
<feature type="region of interest" description="Disordered" evidence="2">
    <location>
        <begin position="158"/>
        <end position="201"/>
    </location>
</feature>
<feature type="compositionally biased region" description="Basic and acidic residues" evidence="2">
    <location>
        <begin position="192"/>
        <end position="201"/>
    </location>
</feature>
<dbReference type="InterPro" id="IPR000340">
    <property type="entry name" value="Dual-sp_phosphatase_cat-dom"/>
</dbReference>
<feature type="compositionally biased region" description="Basic and acidic residues" evidence="2">
    <location>
        <begin position="367"/>
        <end position="376"/>
    </location>
</feature>
<dbReference type="PANTHER" id="PTHR45682">
    <property type="entry name" value="AGAP008228-PA"/>
    <property type="match status" value="1"/>
</dbReference>
<feature type="non-terminal residue" evidence="4">
    <location>
        <position position="1"/>
    </location>
</feature>
<proteinExistence type="predicted"/>
<dbReference type="Proteomes" id="UP001529510">
    <property type="component" value="Unassembled WGS sequence"/>
</dbReference>
<feature type="compositionally biased region" description="Basic and acidic residues" evidence="2">
    <location>
        <begin position="535"/>
        <end position="544"/>
    </location>
</feature>